<dbReference type="PANTHER" id="PTHR12994:SF17">
    <property type="entry name" value="LD30995P"/>
    <property type="match status" value="1"/>
</dbReference>
<protein>
    <recommendedName>
        <fullName evidence="6">Dipeptidase</fullName>
        <ecNumber evidence="6">3.4.-.-</ecNumber>
    </recommendedName>
</protein>
<dbReference type="Pfam" id="PF03577">
    <property type="entry name" value="Peptidase_C69"/>
    <property type="match status" value="1"/>
</dbReference>
<sequence length="521" mass="57758">MLKTRIGVAVLTCALVCLGSVTSWACTAVFVGKDASATGHPLVARMEDGASAVSKYLVVTPAREIADGETETFFNGLEWGYPEDMDESLRFFSMPDFCYQDHSEDSWDGGLWPYSAAGINGAGVVVTATETEDRNLLSEKVDPGTPNGVEECMIPALILPRARSAREGVAILGAAVEKFGSAKDPYDDDGKGEIAGLAIADHDEIWYVEYAGHQWAAVRIPDDMYVVNGNITRIDGFDVEDALGERKNFMGSSEVFSFALKNGLPGVDPEDLRDFDFAAAYGDVSDENMAKGSGVRNWWGQRMFSPSIKQAPGKARYPFLMKPDEPISMEKLITFFRSDQYSYDHDFDFEDYRVVSRESNMETHIFDMGETESTPWQVGVVMWVALGPAKDSVYLPFHGGLERSPEGFTVGTDVYDSESASWAFRSVSALARNNIEWRKRLQDFWSDYQKILFDQEKKASEKALDMWNSGDHDGAVAFLSERDIAMAERAVEVARSLESQLITALAQGDDGDFQPKMEDFE</sequence>
<keyword evidence="7" id="KW-0732">Signal</keyword>
<keyword evidence="5 6" id="KW-0224">Dipeptidase</keyword>
<evidence type="ECO:0000256" key="1">
    <source>
        <dbReference type="ARBA" id="ARBA00001670"/>
    </source>
</evidence>
<evidence type="ECO:0000256" key="7">
    <source>
        <dbReference type="SAM" id="SignalP"/>
    </source>
</evidence>
<gene>
    <name evidence="8" type="ORF">L2W38_05695</name>
</gene>
<feature type="chain" id="PRO_5045719562" description="Dipeptidase" evidence="7">
    <location>
        <begin position="26"/>
        <end position="521"/>
    </location>
</feature>
<reference evidence="8 9" key="1">
    <citation type="submission" date="2022-01" db="EMBL/GenBank/DDBJ databases">
        <title>Dethiosulfovibrio faecalis sp. nov., a novel proteolytic, non-sulfur-reducing bacterium isolated from a marine aquaculture solid waste bioreactor.</title>
        <authorList>
            <person name="Grabowski S."/>
            <person name="Apolinario E."/>
            <person name="Schneider N."/>
            <person name="Marshall C.W."/>
            <person name="Sowers K.R."/>
        </authorList>
    </citation>
    <scope>NUCLEOTIDE SEQUENCE [LARGE SCALE GENOMIC DNA]</scope>
    <source>
        <strain evidence="8 9">DSM 12537</strain>
    </source>
</reference>
<evidence type="ECO:0000313" key="9">
    <source>
        <dbReference type="Proteomes" id="UP001200430"/>
    </source>
</evidence>
<evidence type="ECO:0000256" key="2">
    <source>
        <dbReference type="ARBA" id="ARBA00007225"/>
    </source>
</evidence>
<keyword evidence="4 6" id="KW-0378">Hydrolase</keyword>
<organism evidence="8 9">
    <name type="scientific">Dethiosulfovibrio marinus</name>
    <dbReference type="NCBI Taxonomy" id="133532"/>
    <lineage>
        <taxon>Bacteria</taxon>
        <taxon>Thermotogati</taxon>
        <taxon>Synergistota</taxon>
        <taxon>Synergistia</taxon>
        <taxon>Synergistales</taxon>
        <taxon>Dethiosulfovibrionaceae</taxon>
        <taxon>Dethiosulfovibrio</taxon>
    </lineage>
</organism>
<dbReference type="GO" id="GO:0016805">
    <property type="term" value="F:dipeptidase activity"/>
    <property type="evidence" value="ECO:0007669"/>
    <property type="project" value="UniProtKB-KW"/>
</dbReference>
<comment type="similarity">
    <text evidence="2 6">Belongs to the peptidase C69 family.</text>
</comment>
<keyword evidence="3 6" id="KW-0645">Protease</keyword>
<proteinExistence type="inferred from homology"/>
<comment type="catalytic activity">
    <reaction evidence="1">
        <text>an L-aminoacyl-L-amino acid + H2O = 2 an L-alpha-amino acid</text>
        <dbReference type="Rhea" id="RHEA:48940"/>
        <dbReference type="ChEBI" id="CHEBI:15377"/>
        <dbReference type="ChEBI" id="CHEBI:59869"/>
        <dbReference type="ChEBI" id="CHEBI:77460"/>
        <dbReference type="EC" id="3.4.13.19"/>
    </reaction>
</comment>
<evidence type="ECO:0000256" key="5">
    <source>
        <dbReference type="ARBA" id="ARBA00022997"/>
    </source>
</evidence>
<accession>A0ABS9EM67</accession>
<evidence type="ECO:0000256" key="4">
    <source>
        <dbReference type="ARBA" id="ARBA00022801"/>
    </source>
</evidence>
<comment type="caution">
    <text evidence="8">The sequence shown here is derived from an EMBL/GenBank/DDBJ whole genome shotgun (WGS) entry which is preliminary data.</text>
</comment>
<dbReference type="EC" id="3.4.-.-" evidence="6"/>
<dbReference type="Proteomes" id="UP001200430">
    <property type="component" value="Unassembled WGS sequence"/>
</dbReference>
<dbReference type="PANTHER" id="PTHR12994">
    <property type="entry name" value="SECERNIN"/>
    <property type="match status" value="1"/>
</dbReference>
<name>A0ABS9EM67_9BACT</name>
<feature type="signal peptide" evidence="7">
    <location>
        <begin position="1"/>
        <end position="25"/>
    </location>
</feature>
<evidence type="ECO:0000256" key="3">
    <source>
        <dbReference type="ARBA" id="ARBA00022670"/>
    </source>
</evidence>
<dbReference type="InterPro" id="IPR047804">
    <property type="entry name" value="C69_dipept_A-like"/>
</dbReference>
<keyword evidence="9" id="KW-1185">Reference proteome</keyword>
<dbReference type="EMBL" id="JAKGUD010000004">
    <property type="protein sequence ID" value="MCF4142300.1"/>
    <property type="molecule type" value="Genomic_DNA"/>
</dbReference>
<dbReference type="InterPro" id="IPR005322">
    <property type="entry name" value="Peptidase_C69"/>
</dbReference>
<dbReference type="RefSeq" id="WP_236099053.1">
    <property type="nucleotide sequence ID" value="NZ_JAKGUD010000004.1"/>
</dbReference>
<evidence type="ECO:0000256" key="6">
    <source>
        <dbReference type="RuleBase" id="RU364089"/>
    </source>
</evidence>
<evidence type="ECO:0000313" key="8">
    <source>
        <dbReference type="EMBL" id="MCF4142300.1"/>
    </source>
</evidence>
<dbReference type="NCBIfam" id="NF033678">
    <property type="entry name" value="C69_fam_dipept"/>
    <property type="match status" value="1"/>
</dbReference>
<dbReference type="Gene3D" id="3.60.60.10">
    <property type="entry name" value="Penicillin V Acylase, Chain A"/>
    <property type="match status" value="1"/>
</dbReference>